<organism evidence="2 3">
    <name type="scientific">Phyllobacterium bourgognense</name>
    <dbReference type="NCBI Taxonomy" id="314236"/>
    <lineage>
        <taxon>Bacteria</taxon>
        <taxon>Pseudomonadati</taxon>
        <taxon>Pseudomonadota</taxon>
        <taxon>Alphaproteobacteria</taxon>
        <taxon>Hyphomicrobiales</taxon>
        <taxon>Phyllobacteriaceae</taxon>
        <taxon>Phyllobacterium</taxon>
    </lineage>
</organism>
<feature type="region of interest" description="Disordered" evidence="1">
    <location>
        <begin position="71"/>
        <end position="99"/>
    </location>
</feature>
<evidence type="ECO:0000256" key="1">
    <source>
        <dbReference type="SAM" id="MobiDB-lite"/>
    </source>
</evidence>
<evidence type="ECO:0000313" key="2">
    <source>
        <dbReference type="EMBL" id="RCW77982.1"/>
    </source>
</evidence>
<accession>A0A368YCN8</accession>
<proteinExistence type="predicted"/>
<comment type="caution">
    <text evidence="2">The sequence shown here is derived from an EMBL/GenBank/DDBJ whole genome shotgun (WGS) entry which is preliminary data.</text>
</comment>
<dbReference type="AlphaFoldDB" id="A0A368YCN8"/>
<reference evidence="2 3" key="1">
    <citation type="submission" date="2018-07" db="EMBL/GenBank/DDBJ databases">
        <title>Genomic Encyclopedia of Type Strains, Phase III (KMG-III): the genomes of soil and plant-associated and newly described type strains.</title>
        <authorList>
            <person name="Whitman W."/>
        </authorList>
    </citation>
    <scope>NUCLEOTIDE SEQUENCE [LARGE SCALE GENOMIC DNA]</scope>
    <source>
        <strain evidence="2 3">31-25a</strain>
    </source>
</reference>
<sequence>MVNALRLGTPRPSLRICKCQLQILNGEVGTGDLCDRYRASTIRRTHMTIQTVPQDVYQRHEREWQMLREAIAKAQKKTDEPAYTHPKDRHPDTSKDIRQ</sequence>
<dbReference type="EMBL" id="QPJM01000032">
    <property type="protein sequence ID" value="RCW77982.1"/>
    <property type="molecule type" value="Genomic_DNA"/>
</dbReference>
<protein>
    <submittedName>
        <fullName evidence="2">Uncharacterized protein</fullName>
    </submittedName>
</protein>
<keyword evidence="3" id="KW-1185">Reference proteome</keyword>
<name>A0A368YCN8_9HYPH</name>
<gene>
    <name evidence="2" type="ORF">C7476_13218</name>
</gene>
<evidence type="ECO:0000313" key="3">
    <source>
        <dbReference type="Proteomes" id="UP000253324"/>
    </source>
</evidence>
<feature type="compositionally biased region" description="Basic and acidic residues" evidence="1">
    <location>
        <begin position="76"/>
        <end position="99"/>
    </location>
</feature>
<dbReference type="Proteomes" id="UP000253324">
    <property type="component" value="Unassembled WGS sequence"/>
</dbReference>